<reference evidence="4" key="1">
    <citation type="submission" date="2023-03" db="EMBL/GenBank/DDBJ databases">
        <title>Actinorhabdospora filicis NBRC 111898.</title>
        <authorList>
            <person name="Ichikawa N."/>
            <person name="Sato H."/>
            <person name="Tonouchi N."/>
        </authorList>
    </citation>
    <scope>NUCLEOTIDE SEQUENCE</scope>
    <source>
        <strain evidence="4">NBRC 111898</strain>
    </source>
</reference>
<dbReference type="CDD" id="cd02440">
    <property type="entry name" value="AdoMet_MTases"/>
    <property type="match status" value="1"/>
</dbReference>
<dbReference type="Gene3D" id="3.40.50.150">
    <property type="entry name" value="Vaccinia Virus protein VP39"/>
    <property type="match status" value="1"/>
</dbReference>
<dbReference type="GO" id="GO:0008168">
    <property type="term" value="F:methyltransferase activity"/>
    <property type="evidence" value="ECO:0007669"/>
    <property type="project" value="UniProtKB-KW"/>
</dbReference>
<organism evidence="4 5">
    <name type="scientific">Actinorhabdospora filicis</name>
    <dbReference type="NCBI Taxonomy" id="1785913"/>
    <lineage>
        <taxon>Bacteria</taxon>
        <taxon>Bacillati</taxon>
        <taxon>Actinomycetota</taxon>
        <taxon>Actinomycetes</taxon>
        <taxon>Micromonosporales</taxon>
        <taxon>Micromonosporaceae</taxon>
        <taxon>Actinorhabdospora</taxon>
    </lineage>
</organism>
<accession>A0A9W6SL86</accession>
<gene>
    <name evidence="4" type="ORF">Afil01_27890</name>
</gene>
<keyword evidence="2" id="KW-0808">Transferase</keyword>
<sequence>MSAPLRRRGSGPGPITPDGCAVAVYTALPSTGEPEIVHAAVPAGASILELGSGAGRLTRDLVALGHPVTAVDESPEMLAHVRDAETHLGDIAVLRLGRTFDVVLLASFLVNTYREDLRAAMLATCRAHVAPGGCVLIQRHLPSYFAVSTSERYGVRISTLAVDHPEPGVVAATLEYRIGEKVWTHSFQERLLSEVELEECLAEAGLAVDAYLDRDRTWLRARAV</sequence>
<dbReference type="SUPFAM" id="SSF53335">
    <property type="entry name" value="S-adenosyl-L-methionine-dependent methyltransferases"/>
    <property type="match status" value="1"/>
</dbReference>
<evidence type="ECO:0000256" key="2">
    <source>
        <dbReference type="ARBA" id="ARBA00022679"/>
    </source>
</evidence>
<dbReference type="InterPro" id="IPR041698">
    <property type="entry name" value="Methyltransf_25"/>
</dbReference>
<dbReference type="AlphaFoldDB" id="A0A9W6SL86"/>
<keyword evidence="1 4" id="KW-0489">Methyltransferase</keyword>
<dbReference type="Proteomes" id="UP001165079">
    <property type="component" value="Unassembled WGS sequence"/>
</dbReference>
<dbReference type="RefSeq" id="WP_285663161.1">
    <property type="nucleotide sequence ID" value="NZ_BSTX01000002.1"/>
</dbReference>
<dbReference type="Gene3D" id="2.20.130.10">
    <property type="entry name" value="CAC2371-like domains"/>
    <property type="match status" value="1"/>
</dbReference>
<evidence type="ECO:0000256" key="1">
    <source>
        <dbReference type="ARBA" id="ARBA00022603"/>
    </source>
</evidence>
<comment type="caution">
    <text evidence="4">The sequence shown here is derived from an EMBL/GenBank/DDBJ whole genome shotgun (WGS) entry which is preliminary data.</text>
</comment>
<proteinExistence type="predicted"/>
<protein>
    <submittedName>
        <fullName evidence="4">Methyltransferase</fullName>
    </submittedName>
</protein>
<dbReference type="EMBL" id="BSTX01000002">
    <property type="protein sequence ID" value="GLZ77982.1"/>
    <property type="molecule type" value="Genomic_DNA"/>
</dbReference>
<name>A0A9W6SL86_9ACTN</name>
<evidence type="ECO:0000313" key="4">
    <source>
        <dbReference type="EMBL" id="GLZ77982.1"/>
    </source>
</evidence>
<dbReference type="InterPro" id="IPR029063">
    <property type="entry name" value="SAM-dependent_MTases_sf"/>
</dbReference>
<evidence type="ECO:0000259" key="3">
    <source>
        <dbReference type="Pfam" id="PF13649"/>
    </source>
</evidence>
<keyword evidence="5" id="KW-1185">Reference proteome</keyword>
<dbReference type="PANTHER" id="PTHR43861:SF1">
    <property type="entry name" value="TRANS-ACONITATE 2-METHYLTRANSFERASE"/>
    <property type="match status" value="1"/>
</dbReference>
<feature type="domain" description="Methyltransferase" evidence="3">
    <location>
        <begin position="47"/>
        <end position="133"/>
    </location>
</feature>
<evidence type="ECO:0000313" key="5">
    <source>
        <dbReference type="Proteomes" id="UP001165079"/>
    </source>
</evidence>
<dbReference type="PANTHER" id="PTHR43861">
    <property type="entry name" value="TRANS-ACONITATE 2-METHYLTRANSFERASE-RELATED"/>
    <property type="match status" value="1"/>
</dbReference>
<dbReference type="Pfam" id="PF13649">
    <property type="entry name" value="Methyltransf_25"/>
    <property type="match status" value="1"/>
</dbReference>
<dbReference type="GO" id="GO:0032259">
    <property type="term" value="P:methylation"/>
    <property type="evidence" value="ECO:0007669"/>
    <property type="project" value="UniProtKB-KW"/>
</dbReference>